<dbReference type="InterPro" id="IPR040372">
    <property type="entry name" value="YaeB-like"/>
</dbReference>
<dbReference type="eggNOG" id="COG1720">
    <property type="taxonomic scope" value="Bacteria"/>
</dbReference>
<dbReference type="HOGENOM" id="CLU_013458_3_0_6"/>
<evidence type="ECO:0000259" key="3">
    <source>
        <dbReference type="PROSITE" id="PS51668"/>
    </source>
</evidence>
<dbReference type="Proteomes" id="UP000011864">
    <property type="component" value="Chromosome"/>
</dbReference>
<dbReference type="PROSITE" id="PS51668">
    <property type="entry name" value="TSAA_2"/>
    <property type="match status" value="1"/>
</dbReference>
<dbReference type="EMBL" id="CP003837">
    <property type="protein sequence ID" value="AGH45998.1"/>
    <property type="molecule type" value="Genomic_DNA"/>
</dbReference>
<evidence type="ECO:0000313" key="4">
    <source>
        <dbReference type="EMBL" id="AGH45998.1"/>
    </source>
</evidence>
<evidence type="ECO:0000256" key="1">
    <source>
        <dbReference type="ARBA" id="ARBA00022691"/>
    </source>
</evidence>
<name>K6ZNZ5_9ALTE</name>
<keyword evidence="5" id="KW-1185">Reference proteome</keyword>
<dbReference type="SUPFAM" id="SSF118196">
    <property type="entry name" value="YaeB-like"/>
    <property type="match status" value="1"/>
</dbReference>
<dbReference type="PROSITE" id="PS01318">
    <property type="entry name" value="TSAA_1"/>
    <property type="match status" value="1"/>
</dbReference>
<dbReference type="Pfam" id="PF01980">
    <property type="entry name" value="TrmO_N"/>
    <property type="match status" value="1"/>
</dbReference>
<dbReference type="PANTHER" id="PTHR12818">
    <property type="entry name" value="TRNA (ADENINE(37)-N6)-METHYLTRANSFERASE"/>
    <property type="match status" value="1"/>
</dbReference>
<dbReference type="Gene3D" id="3.30.2310.10">
    <property type="entry name" value="YaeB-like"/>
    <property type="match status" value="1"/>
</dbReference>
<protein>
    <recommendedName>
        <fullName evidence="3">TsaA-like domain-containing protein</fullName>
    </recommendedName>
</protein>
<dbReference type="Gene3D" id="2.40.30.70">
    <property type="entry name" value="YaeB-like"/>
    <property type="match status" value="1"/>
</dbReference>
<gene>
    <name evidence="4" type="ORF">C427_3893</name>
</gene>
<dbReference type="GO" id="GO:0089715">
    <property type="term" value="F:tRNA (L-threonylcarbamoyladenosine(37)-C2) methyltransferase activity"/>
    <property type="evidence" value="ECO:0007669"/>
    <property type="project" value="TreeGrafter"/>
</dbReference>
<dbReference type="Pfam" id="PF18389">
    <property type="entry name" value="TrmO_C"/>
    <property type="match status" value="1"/>
</dbReference>
<dbReference type="STRING" id="1129794.C427_3893"/>
<sequence>MLVLINLGPLYILNKRLVSATIQTVHTYLVATNYSFMTINIQPIGKIHTPYKEKFAIPRQPGLAKSAEGKIIFFEEFNDPNYLRGIEQFSHLWLLFHFHQTAEKGHSPLVRPPRLGGNQKLGVFATRSPFRPNGIGMSVVEFVAVSYQNKQLSLTVKGIDLLDATPILDIKPYVPYVDSLPLASGGMAQHSPELMAVTFTEQANRQLNQLEQRYPALASLIREVLSQDPRPAYHQDAHPSKTYGMTLFDLNIQWQVIKRQNIVLTIHSN</sequence>
<dbReference type="InterPro" id="IPR036413">
    <property type="entry name" value="YaeB-like_sf"/>
</dbReference>
<dbReference type="NCBIfam" id="TIGR00104">
    <property type="entry name" value="tRNA_TsaA"/>
    <property type="match status" value="1"/>
</dbReference>
<evidence type="ECO:0000256" key="2">
    <source>
        <dbReference type="ARBA" id="ARBA00033753"/>
    </source>
</evidence>
<dbReference type="KEGG" id="gps:C427_3893"/>
<dbReference type="InterPro" id="IPR036414">
    <property type="entry name" value="YaeB_N_sf"/>
</dbReference>
<feature type="domain" description="TsaA-like" evidence="3">
    <location>
        <begin position="41"/>
        <end position="182"/>
    </location>
</feature>
<dbReference type="RefSeq" id="WP_007637965.1">
    <property type="nucleotide sequence ID" value="NC_020514.1"/>
</dbReference>
<dbReference type="PATRIC" id="fig|1129794.4.peg.3878"/>
<proteinExistence type="inferred from homology"/>
<evidence type="ECO:0000313" key="5">
    <source>
        <dbReference type="Proteomes" id="UP000011864"/>
    </source>
</evidence>
<dbReference type="PANTHER" id="PTHR12818:SF0">
    <property type="entry name" value="TRNA (ADENINE(37)-N6)-METHYLTRANSFERASE"/>
    <property type="match status" value="1"/>
</dbReference>
<accession>K6ZNZ5</accession>
<dbReference type="AlphaFoldDB" id="K6ZNZ5"/>
<keyword evidence="1" id="KW-0949">S-adenosyl-L-methionine</keyword>
<dbReference type="OrthoDB" id="9804309at2"/>
<organism evidence="4 5">
    <name type="scientific">Paraglaciecola psychrophila 170</name>
    <dbReference type="NCBI Taxonomy" id="1129794"/>
    <lineage>
        <taxon>Bacteria</taxon>
        <taxon>Pseudomonadati</taxon>
        <taxon>Pseudomonadota</taxon>
        <taxon>Gammaproteobacteria</taxon>
        <taxon>Alteromonadales</taxon>
        <taxon>Alteromonadaceae</taxon>
        <taxon>Paraglaciecola</taxon>
    </lineage>
</organism>
<dbReference type="InterPro" id="IPR023370">
    <property type="entry name" value="TrmO-like_N"/>
</dbReference>
<comment type="similarity">
    <text evidence="2">Belongs to the tRNA methyltransferase O family.</text>
</comment>
<dbReference type="CDD" id="cd09281">
    <property type="entry name" value="UPF0066"/>
    <property type="match status" value="1"/>
</dbReference>
<reference evidence="4 5" key="1">
    <citation type="journal article" date="2013" name="Genome Announc.">
        <title>Complete Genome Sequence of Glaciecola psychrophila Strain 170T.</title>
        <authorList>
            <person name="Yin J."/>
            <person name="Chen J."/>
            <person name="Liu G."/>
            <person name="Yu Y."/>
            <person name="Song L."/>
            <person name="Wang X."/>
            <person name="Qu X."/>
        </authorList>
    </citation>
    <scope>NUCLEOTIDE SEQUENCE [LARGE SCALE GENOMIC DNA]</scope>
    <source>
        <strain evidence="4 5">170</strain>
    </source>
</reference>
<dbReference type="InterPro" id="IPR041369">
    <property type="entry name" value="TrmO_C"/>
</dbReference>
<dbReference type="InterPro" id="IPR023368">
    <property type="entry name" value="UPF0066_cons_site"/>
</dbReference>